<feature type="region of interest" description="Disordered" evidence="1">
    <location>
        <begin position="32"/>
        <end position="57"/>
    </location>
</feature>
<accession>A0A9P3PM75</accession>
<comment type="caution">
    <text evidence="2">The sequence shown here is derived from an EMBL/GenBank/DDBJ whole genome shotgun (WGS) entry which is preliminary data.</text>
</comment>
<feature type="compositionally biased region" description="Polar residues" evidence="1">
    <location>
        <begin position="46"/>
        <end position="56"/>
    </location>
</feature>
<dbReference type="EMBL" id="BRPK01000004">
    <property type="protein sequence ID" value="GLB37862.1"/>
    <property type="molecule type" value="Genomic_DNA"/>
</dbReference>
<keyword evidence="3" id="KW-1185">Reference proteome</keyword>
<dbReference type="Proteomes" id="UP001063166">
    <property type="component" value="Unassembled WGS sequence"/>
</dbReference>
<evidence type="ECO:0000313" key="2">
    <source>
        <dbReference type="EMBL" id="GLB37862.1"/>
    </source>
</evidence>
<evidence type="ECO:0000313" key="3">
    <source>
        <dbReference type="Proteomes" id="UP001063166"/>
    </source>
</evidence>
<sequence length="147" mass="16265">MDGLAKSGRVDPGFAYAAKKVDFWARPWAGKVPKSNSEPEWKNGIAPSTSTSSQELTGLVGKRKGVSRLWETLRSSRTSAQDAKWHTTARKNANQRHGLTIGLSAGLGKLDTSNCRHRLELADPGIIWSTLEHFVYVFFTRCSFDTV</sequence>
<reference evidence="2" key="1">
    <citation type="submission" date="2022-07" db="EMBL/GenBank/DDBJ databases">
        <title>The genome of Lyophyllum shimeji provides insight into the initial evolution of ectomycorrhizal fungal genome.</title>
        <authorList>
            <person name="Kobayashi Y."/>
            <person name="Shibata T."/>
            <person name="Hirakawa H."/>
            <person name="Shigenobu S."/>
            <person name="Nishiyama T."/>
            <person name="Yamada A."/>
            <person name="Hasebe M."/>
            <person name="Kawaguchi M."/>
        </authorList>
    </citation>
    <scope>NUCLEOTIDE SEQUENCE</scope>
    <source>
        <strain evidence="2">AT787</strain>
    </source>
</reference>
<dbReference type="AlphaFoldDB" id="A0A9P3PM75"/>
<protein>
    <submittedName>
        <fullName evidence="2">Uncharacterized protein</fullName>
    </submittedName>
</protein>
<evidence type="ECO:0000256" key="1">
    <source>
        <dbReference type="SAM" id="MobiDB-lite"/>
    </source>
</evidence>
<name>A0A9P3PM75_LYOSH</name>
<organism evidence="2 3">
    <name type="scientific">Lyophyllum shimeji</name>
    <name type="common">Hon-shimeji</name>
    <name type="synonym">Tricholoma shimeji</name>
    <dbReference type="NCBI Taxonomy" id="47721"/>
    <lineage>
        <taxon>Eukaryota</taxon>
        <taxon>Fungi</taxon>
        <taxon>Dikarya</taxon>
        <taxon>Basidiomycota</taxon>
        <taxon>Agaricomycotina</taxon>
        <taxon>Agaricomycetes</taxon>
        <taxon>Agaricomycetidae</taxon>
        <taxon>Agaricales</taxon>
        <taxon>Tricholomatineae</taxon>
        <taxon>Lyophyllaceae</taxon>
        <taxon>Lyophyllum</taxon>
    </lineage>
</organism>
<gene>
    <name evidence="2" type="ORF">LshimejAT787_0409130</name>
</gene>
<proteinExistence type="predicted"/>